<dbReference type="AlphaFoldDB" id="A0AAD6UQB0"/>
<reference evidence="1" key="1">
    <citation type="submission" date="2023-03" db="EMBL/GenBank/DDBJ databases">
        <title>Massive genome expansion in bonnet fungi (Mycena s.s.) driven by repeated elements and novel gene families across ecological guilds.</title>
        <authorList>
            <consortium name="Lawrence Berkeley National Laboratory"/>
            <person name="Harder C.B."/>
            <person name="Miyauchi S."/>
            <person name="Viragh M."/>
            <person name="Kuo A."/>
            <person name="Thoen E."/>
            <person name="Andreopoulos B."/>
            <person name="Lu D."/>
            <person name="Skrede I."/>
            <person name="Drula E."/>
            <person name="Henrissat B."/>
            <person name="Morin E."/>
            <person name="Kohler A."/>
            <person name="Barry K."/>
            <person name="LaButti K."/>
            <person name="Morin E."/>
            <person name="Salamov A."/>
            <person name="Lipzen A."/>
            <person name="Mereny Z."/>
            <person name="Hegedus B."/>
            <person name="Baldrian P."/>
            <person name="Stursova M."/>
            <person name="Weitz H."/>
            <person name="Taylor A."/>
            <person name="Grigoriev I.V."/>
            <person name="Nagy L.G."/>
            <person name="Martin F."/>
            <person name="Kauserud H."/>
        </authorList>
    </citation>
    <scope>NUCLEOTIDE SEQUENCE</scope>
    <source>
        <strain evidence="1">9144</strain>
    </source>
</reference>
<evidence type="ECO:0000313" key="2">
    <source>
        <dbReference type="Proteomes" id="UP001219525"/>
    </source>
</evidence>
<gene>
    <name evidence="1" type="ORF">GGX14DRAFT_595843</name>
</gene>
<protein>
    <submittedName>
        <fullName evidence="1">Uncharacterized protein</fullName>
    </submittedName>
</protein>
<dbReference type="EMBL" id="JARJCW010000121">
    <property type="protein sequence ID" value="KAJ7192324.1"/>
    <property type="molecule type" value="Genomic_DNA"/>
</dbReference>
<dbReference type="Proteomes" id="UP001219525">
    <property type="component" value="Unassembled WGS sequence"/>
</dbReference>
<organism evidence="1 2">
    <name type="scientific">Mycena pura</name>
    <dbReference type="NCBI Taxonomy" id="153505"/>
    <lineage>
        <taxon>Eukaryota</taxon>
        <taxon>Fungi</taxon>
        <taxon>Dikarya</taxon>
        <taxon>Basidiomycota</taxon>
        <taxon>Agaricomycotina</taxon>
        <taxon>Agaricomycetes</taxon>
        <taxon>Agaricomycetidae</taxon>
        <taxon>Agaricales</taxon>
        <taxon>Marasmiineae</taxon>
        <taxon>Mycenaceae</taxon>
        <taxon>Mycena</taxon>
    </lineage>
</organism>
<dbReference type="SUPFAM" id="SSF52047">
    <property type="entry name" value="RNI-like"/>
    <property type="match status" value="1"/>
</dbReference>
<evidence type="ECO:0000313" key="1">
    <source>
        <dbReference type="EMBL" id="KAJ7192324.1"/>
    </source>
</evidence>
<sequence length="372" mass="42200">MSLPAELVDSVIDLLGSDRPALKVTSLLSRPWLPRSRHYLFSSILLSAWNEADLKRAEEFLALVSSPITTFTPAVAEVSLRIWERAGYYPFLSARAIIVTLETHEIRPTRLVLDCRSQLRDVLSTPPAFASSLVHLELDLEGKDYDLLGGICSESFPLLETLTVHAQRNISDSMLPASTVLPPRLHTLQASNALVLDWILGLDDSAERQITNLGLLYITFWSQWFRVPQYVESLTFDKCGYDDDDDCGPDLRSMCRLKHLKIRSSLSRIPQLLGRILPQLQLSPARRTLESITLYPPGVESYYAPELWIHVDEMLADVATYPCLRSVVISMKDAFPDYHSTLSWDCTSMPWAHEHFRRCSDRGLLRVDIPYV</sequence>
<accession>A0AAD6UQB0</accession>
<keyword evidence="2" id="KW-1185">Reference proteome</keyword>
<comment type="caution">
    <text evidence="1">The sequence shown here is derived from an EMBL/GenBank/DDBJ whole genome shotgun (WGS) entry which is preliminary data.</text>
</comment>
<proteinExistence type="predicted"/>
<name>A0AAD6UQB0_9AGAR</name>